<keyword evidence="10" id="KW-1185">Reference proteome</keyword>
<dbReference type="PANTHER" id="PTHR13140:SF706">
    <property type="entry name" value="DILUTE CLASS UNCONVENTIONAL MYOSIN, ISOFORM C"/>
    <property type="match status" value="1"/>
</dbReference>
<dbReference type="Gene3D" id="1.20.58.530">
    <property type="match status" value="1"/>
</dbReference>
<dbReference type="GO" id="GO:0016020">
    <property type="term" value="C:membrane"/>
    <property type="evidence" value="ECO:0007669"/>
    <property type="project" value="TreeGrafter"/>
</dbReference>
<evidence type="ECO:0000313" key="10">
    <source>
        <dbReference type="Proteomes" id="UP000000759"/>
    </source>
</evidence>
<dbReference type="InterPro" id="IPR027417">
    <property type="entry name" value="P-loop_NTPase"/>
</dbReference>
<dbReference type="HOGENOM" id="CLU_000192_7_2_1"/>
<sequence length="932" mass="105456">MVAANTSNYVYIRSEEYAWVPGRLLERDGTQAIVSVPVFKNEEEVQSDGGRIKRHEKVTVDLATYPNAALLLQNVDEHGNLNEVEDMVDLPFLHEAAILYNLKTRHQQQKPYTRTGDIVIACNPYQWFERLYNEETRVHYSRSLVWDPPDGDPRQGLEPHIYEASALAYRGLAVDGEDQSILVSGESGAGKTESVKICLNHIASVQQGHAHGSDDVDFESPIVQRVLDSNPLLEAFGNAKTVRNDNSSRFGKYIRLQFDAEDPVDAAYAGRSVPSCRLAGSKCEVYLLEKSRVVTHEEEERTYHIFYQLLAADEDVKTKIWGGLADTDNESFSYVGFTDTDTIEGNSDAERFQHTIDSLALIGIKDEKLMNLMRAICIVLQLGNLIFEKDEKDDTHTAITSEDEFTALAELMDIPKDELLPALTIRTMRARNEEFKVPLNEVQSKDSCDAFAKEIYAKTFLWLVRAINDATCAELNYDGKKKANFAVIGLLDIFGFESFTTNRFEQLCINYANEKLQQKFTQDIFRSVQAEYETEGIELEEITYDDNTDVLDLVEGRMGLLAVLNEECVRPGGSDRGFVSKVQAMNKESPCFLREKQFEECVFGVRHFAGRVIYDANGFVTKNMDTLPSDLQDCAKKSSNMILVHELSNEAMMNSLEVKTKKPRKSSPKVKKAPPAKRGSNLVGDTVWTKFKSQLTSLMTNLTKTRTRYIRCIKPNPLKAPLVMQHVSTIEQLRCAGVVAAVTISRSAFPNRLEHEAVLYRFKSLWGKGEQHLADLKVLDIDDPDLKSRTLVDRLLGSALKDLQNQINDETLVKAFVIGNTRAYFRAGALEHLEAERVKKLGVWVVEIQKIARKYMVRARYGKMRFCTIALQSFARKRHARRTFTILRNASILLTCCMIQTHWRMAIAITELKRCRKAAAVIQSIARGALQR</sequence>
<dbReference type="GO" id="GO:0051015">
    <property type="term" value="F:actin filament binding"/>
    <property type="evidence" value="ECO:0007669"/>
    <property type="project" value="TreeGrafter"/>
</dbReference>
<evidence type="ECO:0000256" key="2">
    <source>
        <dbReference type="ARBA" id="ARBA00022840"/>
    </source>
</evidence>
<dbReference type="eggNOG" id="KOG0160">
    <property type="taxonomic scope" value="Eukaryota"/>
</dbReference>
<dbReference type="GO" id="GO:0000146">
    <property type="term" value="F:microfilament motor activity"/>
    <property type="evidence" value="ECO:0007669"/>
    <property type="project" value="TreeGrafter"/>
</dbReference>
<dbReference type="AlphaFoldDB" id="B7FXM4"/>
<evidence type="ECO:0000256" key="5">
    <source>
        <dbReference type="ARBA" id="ARBA00023203"/>
    </source>
</evidence>
<dbReference type="EMBL" id="CM000610">
    <property type="protein sequence ID" value="EEC48779.1"/>
    <property type="molecule type" value="Genomic_DNA"/>
</dbReference>
<feature type="binding site" evidence="6">
    <location>
        <begin position="185"/>
        <end position="192"/>
    </location>
    <ligand>
        <name>ATP</name>
        <dbReference type="ChEBI" id="CHEBI:30616"/>
    </ligand>
</feature>
<evidence type="ECO:0000256" key="1">
    <source>
        <dbReference type="ARBA" id="ARBA00022741"/>
    </source>
</evidence>
<feature type="compositionally biased region" description="Basic residues" evidence="7">
    <location>
        <begin position="661"/>
        <end position="675"/>
    </location>
</feature>
<feature type="non-terminal residue" evidence="9">
    <location>
        <position position="932"/>
    </location>
</feature>
<evidence type="ECO:0000256" key="4">
    <source>
        <dbReference type="ARBA" id="ARBA00023175"/>
    </source>
</evidence>
<dbReference type="KEGG" id="pti:PHATRDRAFT_51848"/>
<protein>
    <recommendedName>
        <fullName evidence="8">Myosin motor domain-containing protein</fullName>
    </recommendedName>
</protein>
<dbReference type="CDD" id="cd00124">
    <property type="entry name" value="MYSc"/>
    <property type="match status" value="1"/>
</dbReference>
<dbReference type="Gene3D" id="3.40.850.10">
    <property type="entry name" value="Kinesin motor domain"/>
    <property type="match status" value="1"/>
</dbReference>
<dbReference type="GO" id="GO:0005737">
    <property type="term" value="C:cytoplasm"/>
    <property type="evidence" value="ECO:0007669"/>
    <property type="project" value="TreeGrafter"/>
</dbReference>
<reference evidence="10" key="2">
    <citation type="submission" date="2008-08" db="EMBL/GenBank/DDBJ databases">
        <authorList>
            <consortium name="Diatom Consortium"/>
            <person name="Grigoriev I."/>
            <person name="Grimwood J."/>
            <person name="Kuo A."/>
            <person name="Otillar R.P."/>
            <person name="Salamov A."/>
            <person name="Detter J.C."/>
            <person name="Lindquist E."/>
            <person name="Shapiro H."/>
            <person name="Lucas S."/>
            <person name="Glavina del Rio T."/>
            <person name="Pitluck S."/>
            <person name="Rokhsar D."/>
            <person name="Bowler C."/>
        </authorList>
    </citation>
    <scope>GENOME REANNOTATION</scope>
    <source>
        <strain evidence="10">CCAP 1055/1</strain>
    </source>
</reference>
<dbReference type="GO" id="GO:0005524">
    <property type="term" value="F:ATP binding"/>
    <property type="evidence" value="ECO:0007669"/>
    <property type="project" value="UniProtKB-UniRule"/>
</dbReference>
<dbReference type="RefSeq" id="XP_002179793.1">
    <property type="nucleotide sequence ID" value="XM_002179757.1"/>
</dbReference>
<dbReference type="Proteomes" id="UP000000759">
    <property type="component" value="Chromosome 7"/>
</dbReference>
<organism evidence="9 10">
    <name type="scientific">Phaeodactylum tricornutum (strain CCAP 1055/1)</name>
    <dbReference type="NCBI Taxonomy" id="556484"/>
    <lineage>
        <taxon>Eukaryota</taxon>
        <taxon>Sar</taxon>
        <taxon>Stramenopiles</taxon>
        <taxon>Ochrophyta</taxon>
        <taxon>Bacillariophyta</taxon>
        <taxon>Bacillariophyceae</taxon>
        <taxon>Bacillariophycidae</taxon>
        <taxon>Naviculales</taxon>
        <taxon>Phaeodactylaceae</taxon>
        <taxon>Phaeodactylum</taxon>
    </lineage>
</organism>
<dbReference type="PROSITE" id="PS51456">
    <property type="entry name" value="MYOSIN_MOTOR"/>
    <property type="match status" value="1"/>
</dbReference>
<accession>B7FXM4</accession>
<reference evidence="9 10" key="1">
    <citation type="journal article" date="2008" name="Nature">
        <title>The Phaeodactylum genome reveals the evolutionary history of diatom genomes.</title>
        <authorList>
            <person name="Bowler C."/>
            <person name="Allen A.E."/>
            <person name="Badger J.H."/>
            <person name="Grimwood J."/>
            <person name="Jabbari K."/>
            <person name="Kuo A."/>
            <person name="Maheswari U."/>
            <person name="Martens C."/>
            <person name="Maumus F."/>
            <person name="Otillar R.P."/>
            <person name="Rayko E."/>
            <person name="Salamov A."/>
            <person name="Vandepoele K."/>
            <person name="Beszteri B."/>
            <person name="Gruber A."/>
            <person name="Heijde M."/>
            <person name="Katinka M."/>
            <person name="Mock T."/>
            <person name="Valentin K."/>
            <person name="Verret F."/>
            <person name="Berges J.A."/>
            <person name="Brownlee C."/>
            <person name="Cadoret J.P."/>
            <person name="Chiovitti A."/>
            <person name="Choi C.J."/>
            <person name="Coesel S."/>
            <person name="De Martino A."/>
            <person name="Detter J.C."/>
            <person name="Durkin C."/>
            <person name="Falciatore A."/>
            <person name="Fournet J."/>
            <person name="Haruta M."/>
            <person name="Huysman M.J."/>
            <person name="Jenkins B.D."/>
            <person name="Jiroutova K."/>
            <person name="Jorgensen R.E."/>
            <person name="Joubert Y."/>
            <person name="Kaplan A."/>
            <person name="Kroger N."/>
            <person name="Kroth P.G."/>
            <person name="La Roche J."/>
            <person name="Lindquist E."/>
            <person name="Lommer M."/>
            <person name="Martin-Jezequel V."/>
            <person name="Lopez P.J."/>
            <person name="Lucas S."/>
            <person name="Mangogna M."/>
            <person name="McGinnis K."/>
            <person name="Medlin L.K."/>
            <person name="Montsant A."/>
            <person name="Oudot-Le Secq M.P."/>
            <person name="Napoli C."/>
            <person name="Obornik M."/>
            <person name="Parker M.S."/>
            <person name="Petit J.L."/>
            <person name="Porcel B.M."/>
            <person name="Poulsen N."/>
            <person name="Robison M."/>
            <person name="Rychlewski L."/>
            <person name="Rynearson T.A."/>
            <person name="Schmutz J."/>
            <person name="Shapiro H."/>
            <person name="Siaut M."/>
            <person name="Stanley M."/>
            <person name="Sussman M.R."/>
            <person name="Taylor A.R."/>
            <person name="Vardi A."/>
            <person name="von Dassow P."/>
            <person name="Vyverman W."/>
            <person name="Willis A."/>
            <person name="Wyrwicz L.S."/>
            <person name="Rokhsar D.S."/>
            <person name="Weissenbach J."/>
            <person name="Armbrust E.V."/>
            <person name="Green B.R."/>
            <person name="Van de Peer Y."/>
            <person name="Grigoriev I.V."/>
        </authorList>
    </citation>
    <scope>NUCLEOTIDE SEQUENCE [LARGE SCALE GENOMIC DNA]</scope>
    <source>
        <strain evidence="9 10">CCAP 1055/1</strain>
    </source>
</reference>
<dbReference type="Gene3D" id="1.20.120.720">
    <property type="entry name" value="Myosin VI head, motor domain, U50 subdomain"/>
    <property type="match status" value="1"/>
</dbReference>
<dbReference type="InterPro" id="IPR001609">
    <property type="entry name" value="Myosin_head_motor_dom-like"/>
</dbReference>
<evidence type="ECO:0000256" key="3">
    <source>
        <dbReference type="ARBA" id="ARBA00023123"/>
    </source>
</evidence>
<keyword evidence="1 6" id="KW-0547">Nucleotide-binding</keyword>
<dbReference type="OrthoDB" id="6108017at2759"/>
<dbReference type="STRING" id="556484.B7FXM4"/>
<dbReference type="PRINTS" id="PR00193">
    <property type="entry name" value="MYOSINHEAVY"/>
</dbReference>
<keyword evidence="4 6" id="KW-0505">Motor protein</keyword>
<proteinExistence type="inferred from homology"/>
<dbReference type="PANTHER" id="PTHR13140">
    <property type="entry name" value="MYOSIN"/>
    <property type="match status" value="1"/>
</dbReference>
<evidence type="ECO:0000313" key="9">
    <source>
        <dbReference type="EMBL" id="EEC48779.1"/>
    </source>
</evidence>
<comment type="similarity">
    <text evidence="6">Belongs to the TRAFAC class myosin-kinesin ATPase superfamily. Myosin family.</text>
</comment>
<feature type="region of interest" description="Disordered" evidence="7">
    <location>
        <begin position="658"/>
        <end position="678"/>
    </location>
</feature>
<dbReference type="InterPro" id="IPR036961">
    <property type="entry name" value="Kinesin_motor_dom_sf"/>
</dbReference>
<feature type="region of interest" description="Actin-binding" evidence="6">
    <location>
        <begin position="695"/>
        <end position="717"/>
    </location>
</feature>
<dbReference type="Pfam" id="PF00063">
    <property type="entry name" value="Myosin_head"/>
    <property type="match status" value="1"/>
</dbReference>
<feature type="domain" description="Myosin motor" evidence="8">
    <location>
        <begin position="82"/>
        <end position="838"/>
    </location>
</feature>
<evidence type="ECO:0000259" key="8">
    <source>
        <dbReference type="PROSITE" id="PS51456"/>
    </source>
</evidence>
<dbReference type="GO" id="GO:0007015">
    <property type="term" value="P:actin filament organization"/>
    <property type="evidence" value="ECO:0007669"/>
    <property type="project" value="TreeGrafter"/>
</dbReference>
<dbReference type="Gene3D" id="1.20.5.4820">
    <property type="match status" value="1"/>
</dbReference>
<dbReference type="PROSITE" id="PS50096">
    <property type="entry name" value="IQ"/>
    <property type="match status" value="1"/>
</dbReference>
<dbReference type="GO" id="GO:0016459">
    <property type="term" value="C:myosin complex"/>
    <property type="evidence" value="ECO:0007669"/>
    <property type="project" value="UniProtKB-KW"/>
</dbReference>
<dbReference type="Gene3D" id="1.10.10.820">
    <property type="match status" value="1"/>
</dbReference>
<dbReference type="SMART" id="SM00242">
    <property type="entry name" value="MYSc"/>
    <property type="match status" value="1"/>
</dbReference>
<keyword evidence="2 6" id="KW-0067">ATP-binding</keyword>
<keyword evidence="5 6" id="KW-0009">Actin-binding</keyword>
<dbReference type="GeneID" id="7200538"/>
<evidence type="ECO:0000256" key="7">
    <source>
        <dbReference type="SAM" id="MobiDB-lite"/>
    </source>
</evidence>
<dbReference type="PaxDb" id="2850-Phatr51848"/>
<name>B7FXM4_PHATC</name>
<dbReference type="InParanoid" id="B7FXM4"/>
<dbReference type="SUPFAM" id="SSF52540">
    <property type="entry name" value="P-loop containing nucleoside triphosphate hydrolases"/>
    <property type="match status" value="1"/>
</dbReference>
<evidence type="ECO:0000256" key="6">
    <source>
        <dbReference type="PROSITE-ProRule" id="PRU00782"/>
    </source>
</evidence>
<gene>
    <name evidence="9" type="primary">myoC3</name>
    <name evidence="9" type="ORF">PHATRDRAFT_51848</name>
</gene>
<keyword evidence="3 6" id="KW-0518">Myosin</keyword>